<proteinExistence type="predicted"/>
<evidence type="ECO:0000313" key="2">
    <source>
        <dbReference type="EMBL" id="AEH93316.1"/>
    </source>
</evidence>
<evidence type="ECO:0000313" key="3">
    <source>
        <dbReference type="Proteomes" id="UP000000486"/>
    </source>
</evidence>
<accession>A0A0E0UYB3</accession>
<sequence length="261" mass="29763">MIRKLTVSDNEEVMALLKPEATLNLFIIGDIENFGYESDVQDLWGEFDSSGKLHALLLRFDTFFLPYSKDANFDAKAFSEIIAKHDTYEVSGISRVTKELEPFLPELAEKRQDTYFCECEHVNRISVNQDVIVRTAVAEDVAPIIKMRKHIKEFGSRDENEELIIRQIEKGVKRIYYIEQDQEVVAVAETSAENSFSAMITGVATSDGYRQRGFASTLLKKLCCDVLAEGKKPCLFYDNPVAGEIYHRLGFEHTGDFVMYK</sequence>
<dbReference type="GO" id="GO:0016747">
    <property type="term" value="F:acyltransferase activity, transferring groups other than amino-acyl groups"/>
    <property type="evidence" value="ECO:0007669"/>
    <property type="project" value="InterPro"/>
</dbReference>
<dbReference type="PATRIC" id="fig|1030009.3.peg.2298"/>
<name>A0A0E0UYB3_LISMM</name>
<reference evidence="2 3" key="1">
    <citation type="journal article" date="2011" name="J. Bacteriol.">
        <title>Genome sequence of the nonpathogenic Listeria monocytogenes serovar 4a strain M7.</title>
        <authorList>
            <person name="Chen J."/>
            <person name="Xia Y."/>
            <person name="Cheng C."/>
            <person name="Fang C."/>
            <person name="Shan Y."/>
            <person name="Jin G."/>
            <person name="Fang W."/>
        </authorList>
    </citation>
    <scope>NUCLEOTIDE SEQUENCE [LARGE SCALE GENOMIC DNA]</scope>
    <source>
        <strain evidence="2 3">M7</strain>
    </source>
</reference>
<evidence type="ECO:0000259" key="1">
    <source>
        <dbReference type="PROSITE" id="PS51186"/>
    </source>
</evidence>
<dbReference type="Pfam" id="PF12746">
    <property type="entry name" value="GNAT_acetyltran"/>
    <property type="match status" value="1"/>
</dbReference>
<dbReference type="EMBL" id="CP002816">
    <property type="protein sequence ID" value="AEH93316.1"/>
    <property type="molecule type" value="Genomic_DNA"/>
</dbReference>
<dbReference type="InterPro" id="IPR027365">
    <property type="entry name" value="GNAT_acetyltra_YdfB-like"/>
</dbReference>
<dbReference type="AlphaFoldDB" id="A0A0E0UYB3"/>
<dbReference type="InterPro" id="IPR000182">
    <property type="entry name" value="GNAT_dom"/>
</dbReference>
<dbReference type="GeneID" id="93235657"/>
<dbReference type="PROSITE" id="PS51186">
    <property type="entry name" value="GNAT"/>
    <property type="match status" value="1"/>
</dbReference>
<keyword evidence="2" id="KW-0808">Transferase</keyword>
<dbReference type="HOGENOM" id="CLU_087533_0_0_9"/>
<dbReference type="RefSeq" id="WP_003737284.1">
    <property type="nucleotide sequence ID" value="NC_017537.1"/>
</dbReference>
<dbReference type="InterPro" id="IPR016181">
    <property type="entry name" value="Acyl_CoA_acyltransferase"/>
</dbReference>
<dbReference type="KEGG" id="lmq:LMM7_2311"/>
<dbReference type="FunFam" id="3.40.630.30:FF:000269">
    <property type="entry name" value="GNAT family N-acetyltransferase"/>
    <property type="match status" value="1"/>
</dbReference>
<organism evidence="2 3">
    <name type="scientific">Listeria monocytogenes serotype 4a (strain M7)</name>
    <dbReference type="NCBI Taxonomy" id="1030009"/>
    <lineage>
        <taxon>Bacteria</taxon>
        <taxon>Bacillati</taxon>
        <taxon>Bacillota</taxon>
        <taxon>Bacilli</taxon>
        <taxon>Bacillales</taxon>
        <taxon>Listeriaceae</taxon>
        <taxon>Listeria</taxon>
    </lineage>
</organism>
<protein>
    <submittedName>
        <fullName evidence="2">Acetyltransferase, gnat family</fullName>
    </submittedName>
</protein>
<feature type="domain" description="N-acetyltransferase" evidence="1">
    <location>
        <begin position="131"/>
        <end position="261"/>
    </location>
</feature>
<dbReference type="Proteomes" id="UP000000486">
    <property type="component" value="Chromosome"/>
</dbReference>
<gene>
    <name evidence="2" type="ordered locus">LMM7_2311</name>
</gene>
<dbReference type="Gene3D" id="3.40.630.30">
    <property type="match status" value="1"/>
</dbReference>
<dbReference type="SUPFAM" id="SSF55729">
    <property type="entry name" value="Acyl-CoA N-acyltransferases (Nat)"/>
    <property type="match status" value="1"/>
</dbReference>